<dbReference type="Pfam" id="PF00270">
    <property type="entry name" value="DEAD"/>
    <property type="match status" value="1"/>
</dbReference>
<dbReference type="AlphaFoldDB" id="A0AAN6VDY2"/>
<dbReference type="GO" id="GO:0005694">
    <property type="term" value="C:chromosome"/>
    <property type="evidence" value="ECO:0007669"/>
    <property type="project" value="TreeGrafter"/>
</dbReference>
<keyword evidence="2" id="KW-0812">Transmembrane</keyword>
<accession>A0AAN6VDY2</accession>
<evidence type="ECO:0000256" key="1">
    <source>
        <dbReference type="ARBA" id="ARBA00005446"/>
    </source>
</evidence>
<dbReference type="SUPFAM" id="SSF52540">
    <property type="entry name" value="P-loop containing nucleoside triphosphate hydrolases"/>
    <property type="match status" value="1"/>
</dbReference>
<dbReference type="PANTHER" id="PTHR13710:SF154">
    <property type="entry name" value="RECQ HELICASE, PUTATIVE (AFU_ORTHOLOGUE AFUA_6G14720)-RELATED"/>
    <property type="match status" value="1"/>
</dbReference>
<organism evidence="4 5">
    <name type="scientific">Chaetomidium leptoderma</name>
    <dbReference type="NCBI Taxonomy" id="669021"/>
    <lineage>
        <taxon>Eukaryota</taxon>
        <taxon>Fungi</taxon>
        <taxon>Dikarya</taxon>
        <taxon>Ascomycota</taxon>
        <taxon>Pezizomycotina</taxon>
        <taxon>Sordariomycetes</taxon>
        <taxon>Sordariomycetidae</taxon>
        <taxon>Sordariales</taxon>
        <taxon>Chaetomiaceae</taxon>
        <taxon>Chaetomidium</taxon>
    </lineage>
</organism>
<dbReference type="GO" id="GO:0005737">
    <property type="term" value="C:cytoplasm"/>
    <property type="evidence" value="ECO:0007669"/>
    <property type="project" value="TreeGrafter"/>
</dbReference>
<name>A0AAN6VDY2_9PEZI</name>
<keyword evidence="5" id="KW-1185">Reference proteome</keyword>
<dbReference type="PANTHER" id="PTHR13710">
    <property type="entry name" value="DNA HELICASE RECQ FAMILY MEMBER"/>
    <property type="match status" value="1"/>
</dbReference>
<dbReference type="Gene3D" id="3.40.50.300">
    <property type="entry name" value="P-loop containing nucleotide triphosphate hydrolases"/>
    <property type="match status" value="1"/>
</dbReference>
<dbReference type="InterPro" id="IPR011545">
    <property type="entry name" value="DEAD/DEAH_box_helicase_dom"/>
</dbReference>
<proteinExistence type="inferred from homology"/>
<evidence type="ECO:0000313" key="4">
    <source>
        <dbReference type="EMBL" id="KAK4148351.1"/>
    </source>
</evidence>
<dbReference type="Proteomes" id="UP001302745">
    <property type="component" value="Unassembled WGS sequence"/>
</dbReference>
<dbReference type="GO" id="GO:0000724">
    <property type="term" value="P:double-strand break repair via homologous recombination"/>
    <property type="evidence" value="ECO:0007669"/>
    <property type="project" value="TreeGrafter"/>
</dbReference>
<comment type="similarity">
    <text evidence="1">Belongs to the helicase family. RecQ subfamily.</text>
</comment>
<dbReference type="GO" id="GO:0016787">
    <property type="term" value="F:hydrolase activity"/>
    <property type="evidence" value="ECO:0007669"/>
    <property type="project" value="UniProtKB-KW"/>
</dbReference>
<keyword evidence="4" id="KW-0378">Hydrolase</keyword>
<protein>
    <submittedName>
        <fullName evidence="4">P-loop containing nucleoside triphosphate hydrolase</fullName>
    </submittedName>
</protein>
<sequence>MVDNADTAEGEDEDRDRAGQAVGDAFHGQSGHGARIGEGIYGRSTDESLFSTEARRIGFRRVSREWHGFCMFDSVLREGGGGGGRSGTKASGFADVTRQATEEEDRRWKRMRQVDVGAQLRKMLGPSARFRGVQEEALGAVMRQESPVVVVMGTGGGKSMLFMLPAACGAAAGGLTVVVVPLVSLRSDIKDRCDQLGIECVEWSGRRPHEWASVVLVTPEAAVGESFGHFVNRQRAMGRLDRIVVDECHVVLDSGAGGGWRSRVLGLRGLVKAEAQMVYLTATLRPADEAEFGRLVGLPVGGVEGKGARWFRSATTRGNVRYQVWR</sequence>
<feature type="non-terminal residue" evidence="4">
    <location>
        <position position="326"/>
    </location>
</feature>
<evidence type="ECO:0000313" key="5">
    <source>
        <dbReference type="Proteomes" id="UP001302745"/>
    </source>
</evidence>
<feature type="domain" description="Helicase ATP-binding" evidence="3">
    <location>
        <begin position="139"/>
        <end position="302"/>
    </location>
</feature>
<dbReference type="InterPro" id="IPR027417">
    <property type="entry name" value="P-loop_NTPase"/>
</dbReference>
<keyword evidence="2" id="KW-1133">Transmembrane helix</keyword>
<gene>
    <name evidence="4" type="ORF">C8A00DRAFT_19809</name>
</gene>
<reference evidence="4" key="2">
    <citation type="submission" date="2023-05" db="EMBL/GenBank/DDBJ databases">
        <authorList>
            <consortium name="Lawrence Berkeley National Laboratory"/>
            <person name="Steindorff A."/>
            <person name="Hensen N."/>
            <person name="Bonometti L."/>
            <person name="Westerberg I."/>
            <person name="Brannstrom I.O."/>
            <person name="Guillou S."/>
            <person name="Cros-Aarteil S."/>
            <person name="Calhoun S."/>
            <person name="Haridas S."/>
            <person name="Kuo A."/>
            <person name="Mondo S."/>
            <person name="Pangilinan J."/>
            <person name="Riley R."/>
            <person name="Labutti K."/>
            <person name="Andreopoulos B."/>
            <person name="Lipzen A."/>
            <person name="Chen C."/>
            <person name="Yanf M."/>
            <person name="Daum C."/>
            <person name="Ng V."/>
            <person name="Clum A."/>
            <person name="Ohm R."/>
            <person name="Martin F."/>
            <person name="Silar P."/>
            <person name="Natvig D."/>
            <person name="Lalanne C."/>
            <person name="Gautier V."/>
            <person name="Ament-Velasquez S.L."/>
            <person name="Kruys A."/>
            <person name="Hutchinson M.I."/>
            <person name="Powell A.J."/>
            <person name="Barry K."/>
            <person name="Miller A.N."/>
            <person name="Grigoriev I.V."/>
            <person name="Debuchy R."/>
            <person name="Gladieux P."/>
            <person name="Thoren M.H."/>
            <person name="Johannesson H."/>
        </authorList>
    </citation>
    <scope>NUCLEOTIDE SEQUENCE</scope>
    <source>
        <strain evidence="4">CBS 538.74</strain>
    </source>
</reference>
<keyword evidence="2" id="KW-0472">Membrane</keyword>
<dbReference type="GO" id="GO:0003676">
    <property type="term" value="F:nucleic acid binding"/>
    <property type="evidence" value="ECO:0007669"/>
    <property type="project" value="InterPro"/>
</dbReference>
<dbReference type="EMBL" id="MU857518">
    <property type="protein sequence ID" value="KAK4148351.1"/>
    <property type="molecule type" value="Genomic_DNA"/>
</dbReference>
<feature type="transmembrane region" description="Helical" evidence="2">
    <location>
        <begin position="161"/>
        <end position="183"/>
    </location>
</feature>
<dbReference type="GO" id="GO:0043138">
    <property type="term" value="F:3'-5' DNA helicase activity"/>
    <property type="evidence" value="ECO:0007669"/>
    <property type="project" value="TreeGrafter"/>
</dbReference>
<dbReference type="SMART" id="SM00487">
    <property type="entry name" value="DEXDc"/>
    <property type="match status" value="1"/>
</dbReference>
<comment type="caution">
    <text evidence="4">The sequence shown here is derived from an EMBL/GenBank/DDBJ whole genome shotgun (WGS) entry which is preliminary data.</text>
</comment>
<evidence type="ECO:0000259" key="3">
    <source>
        <dbReference type="PROSITE" id="PS51192"/>
    </source>
</evidence>
<evidence type="ECO:0000256" key="2">
    <source>
        <dbReference type="SAM" id="Phobius"/>
    </source>
</evidence>
<reference evidence="4" key="1">
    <citation type="journal article" date="2023" name="Mol. Phylogenet. Evol.">
        <title>Genome-scale phylogeny and comparative genomics of the fungal order Sordariales.</title>
        <authorList>
            <person name="Hensen N."/>
            <person name="Bonometti L."/>
            <person name="Westerberg I."/>
            <person name="Brannstrom I.O."/>
            <person name="Guillou S."/>
            <person name="Cros-Aarteil S."/>
            <person name="Calhoun S."/>
            <person name="Haridas S."/>
            <person name="Kuo A."/>
            <person name="Mondo S."/>
            <person name="Pangilinan J."/>
            <person name="Riley R."/>
            <person name="LaButti K."/>
            <person name="Andreopoulos B."/>
            <person name="Lipzen A."/>
            <person name="Chen C."/>
            <person name="Yan M."/>
            <person name="Daum C."/>
            <person name="Ng V."/>
            <person name="Clum A."/>
            <person name="Steindorff A."/>
            <person name="Ohm R.A."/>
            <person name="Martin F."/>
            <person name="Silar P."/>
            <person name="Natvig D.O."/>
            <person name="Lalanne C."/>
            <person name="Gautier V."/>
            <person name="Ament-Velasquez S.L."/>
            <person name="Kruys A."/>
            <person name="Hutchinson M.I."/>
            <person name="Powell A.J."/>
            <person name="Barry K."/>
            <person name="Miller A.N."/>
            <person name="Grigoriev I.V."/>
            <person name="Debuchy R."/>
            <person name="Gladieux P."/>
            <person name="Hiltunen Thoren M."/>
            <person name="Johannesson H."/>
        </authorList>
    </citation>
    <scope>NUCLEOTIDE SEQUENCE</scope>
    <source>
        <strain evidence="4">CBS 538.74</strain>
    </source>
</reference>
<dbReference type="GO" id="GO:0009378">
    <property type="term" value="F:four-way junction helicase activity"/>
    <property type="evidence" value="ECO:0007669"/>
    <property type="project" value="TreeGrafter"/>
</dbReference>
<dbReference type="InterPro" id="IPR014001">
    <property type="entry name" value="Helicase_ATP-bd"/>
</dbReference>
<dbReference type="GO" id="GO:0005524">
    <property type="term" value="F:ATP binding"/>
    <property type="evidence" value="ECO:0007669"/>
    <property type="project" value="InterPro"/>
</dbReference>
<dbReference type="PROSITE" id="PS51192">
    <property type="entry name" value="HELICASE_ATP_BIND_1"/>
    <property type="match status" value="1"/>
</dbReference>